<name>A0A225E062_9BACT</name>
<sequence length="128" mass="13168">MSCGNQNLISEQEQLPGELPITIYQAATFNLTLTYLDGNGNPVDLTDYTGDMIIANGSTTVLELSTSNGRMILGGTAGTVQLLVDASDTAALTPASNLQYDLLLTSQGGTVIPLVAGAAYIRASVTGA</sequence>
<dbReference type="EMBL" id="NIDE01000001">
    <property type="protein sequence ID" value="OWK46613.1"/>
    <property type="molecule type" value="Genomic_DNA"/>
</dbReference>
<dbReference type="AlphaFoldDB" id="A0A225E062"/>
<dbReference type="Proteomes" id="UP000214646">
    <property type="component" value="Unassembled WGS sequence"/>
</dbReference>
<dbReference type="RefSeq" id="WP_088251818.1">
    <property type="nucleotide sequence ID" value="NZ_NIDE01000001.1"/>
</dbReference>
<proteinExistence type="predicted"/>
<keyword evidence="2" id="KW-1185">Reference proteome</keyword>
<dbReference type="OrthoDB" id="9995326at2"/>
<gene>
    <name evidence="1" type="ORF">FRUB_00312</name>
</gene>
<protein>
    <submittedName>
        <fullName evidence="1">Uncharacterized protein</fullName>
    </submittedName>
</protein>
<reference evidence="2" key="1">
    <citation type="submission" date="2017-06" db="EMBL/GenBank/DDBJ databases">
        <title>Genome analysis of Fimbriiglobus ruber SP5, the first member of the order Planctomycetales with confirmed chitinolytic capability.</title>
        <authorList>
            <person name="Ravin N.V."/>
            <person name="Rakitin A.L."/>
            <person name="Ivanova A.A."/>
            <person name="Beletsky A.V."/>
            <person name="Kulichevskaya I.S."/>
            <person name="Mardanov A.V."/>
            <person name="Dedysh S.N."/>
        </authorList>
    </citation>
    <scope>NUCLEOTIDE SEQUENCE [LARGE SCALE GENOMIC DNA]</scope>
    <source>
        <strain evidence="2">SP5</strain>
    </source>
</reference>
<evidence type="ECO:0000313" key="2">
    <source>
        <dbReference type="Proteomes" id="UP000214646"/>
    </source>
</evidence>
<comment type="caution">
    <text evidence="1">The sequence shown here is derived from an EMBL/GenBank/DDBJ whole genome shotgun (WGS) entry which is preliminary data.</text>
</comment>
<accession>A0A225E062</accession>
<evidence type="ECO:0000313" key="1">
    <source>
        <dbReference type="EMBL" id="OWK46613.1"/>
    </source>
</evidence>
<organism evidence="1 2">
    <name type="scientific">Fimbriiglobus ruber</name>
    <dbReference type="NCBI Taxonomy" id="1908690"/>
    <lineage>
        <taxon>Bacteria</taxon>
        <taxon>Pseudomonadati</taxon>
        <taxon>Planctomycetota</taxon>
        <taxon>Planctomycetia</taxon>
        <taxon>Gemmatales</taxon>
        <taxon>Gemmataceae</taxon>
        <taxon>Fimbriiglobus</taxon>
    </lineage>
</organism>